<gene>
    <name evidence="2" type="ORF">SAMN06297144_1679</name>
</gene>
<keyword evidence="3" id="KW-1185">Reference proteome</keyword>
<dbReference type="PIRSF" id="PIRSF015761">
    <property type="entry name" value="Protein_L"/>
    <property type="match status" value="1"/>
</dbReference>
<dbReference type="InterPro" id="IPR043129">
    <property type="entry name" value="ATPase_NBD"/>
</dbReference>
<dbReference type="InterPro" id="IPR007812">
    <property type="entry name" value="T2SS_protein-GspL"/>
</dbReference>
<dbReference type="GO" id="GO:0015627">
    <property type="term" value="C:type II protein secretion system complex"/>
    <property type="evidence" value="ECO:0007669"/>
    <property type="project" value="InterPro"/>
</dbReference>
<dbReference type="OrthoDB" id="7432052at2"/>
<dbReference type="CDD" id="cd24017">
    <property type="entry name" value="ASKHA_T2SSL_N"/>
    <property type="match status" value="1"/>
</dbReference>
<evidence type="ECO:0000259" key="1">
    <source>
        <dbReference type="Pfam" id="PF05134"/>
    </source>
</evidence>
<dbReference type="EMBL" id="OBMI01000002">
    <property type="protein sequence ID" value="SOB86573.1"/>
    <property type="molecule type" value="Genomic_DNA"/>
</dbReference>
<organism evidence="2 3">
    <name type="scientific">Sphingomonas guangdongensis</name>
    <dbReference type="NCBI Taxonomy" id="1141890"/>
    <lineage>
        <taxon>Bacteria</taxon>
        <taxon>Pseudomonadati</taxon>
        <taxon>Pseudomonadota</taxon>
        <taxon>Alphaproteobacteria</taxon>
        <taxon>Sphingomonadales</taxon>
        <taxon>Sphingomonadaceae</taxon>
        <taxon>Sphingomonas</taxon>
    </lineage>
</organism>
<proteinExistence type="predicted"/>
<dbReference type="SUPFAM" id="SSF53067">
    <property type="entry name" value="Actin-like ATPase domain"/>
    <property type="match status" value="1"/>
</dbReference>
<dbReference type="InterPro" id="IPR024230">
    <property type="entry name" value="GspL_cyto_dom"/>
</dbReference>
<feature type="domain" description="GspL cytoplasmic actin-ATPase-like" evidence="1">
    <location>
        <begin position="46"/>
        <end position="181"/>
    </location>
</feature>
<dbReference type="NCBIfam" id="TIGR01709">
    <property type="entry name" value="typeII_sec_gspL"/>
    <property type="match status" value="1"/>
</dbReference>
<sequence length="382" mass="38741">MTLHRDAFVTADSAPGASLRSEPGASLGGPGGVWTLDGAALAVADSDGPATVLVPSEGVRLLAVDLPIANRAKRLAALPFAVEDLIAEPVDTVHLAIGQELAPRRYLVAVVRHDRMAEWIARVEDGGLDHAALVPDCLALPAPTAGAWAVDLGATRAVVRSGDGTGFACPAPLLRTVWEAAGRPRTIAYGAALPADMSDGADVLALDPLGRRLLAPALDLRQGAYARRRRSLPSFGKRLAKIVAIGAAAHASIAAADTLALRGIAERREAETRALVARLSPATTLSDGDIAGPVTDLLPQSGAGGGANAFLPLASRVSAALAPLGPEVSAQAMRLDGGVLTMELQSTDPALAGRVRAALQSANIAANVGAVAGGVRVVVAGQ</sequence>
<name>A0A285QXC9_9SPHN</name>
<protein>
    <submittedName>
        <fullName evidence="2">General secretion pathway protein L</fullName>
    </submittedName>
</protein>
<dbReference type="GO" id="GO:0015628">
    <property type="term" value="P:protein secretion by the type II secretion system"/>
    <property type="evidence" value="ECO:0007669"/>
    <property type="project" value="InterPro"/>
</dbReference>
<dbReference type="Proteomes" id="UP000219494">
    <property type="component" value="Unassembled WGS sequence"/>
</dbReference>
<dbReference type="GO" id="GO:0009276">
    <property type="term" value="C:Gram-negative-bacterium-type cell wall"/>
    <property type="evidence" value="ECO:0007669"/>
    <property type="project" value="InterPro"/>
</dbReference>
<accession>A0A285QXC9</accession>
<dbReference type="Gene3D" id="3.30.420.380">
    <property type="match status" value="1"/>
</dbReference>
<evidence type="ECO:0000313" key="3">
    <source>
        <dbReference type="Proteomes" id="UP000219494"/>
    </source>
</evidence>
<reference evidence="2 3" key="1">
    <citation type="submission" date="2017-07" db="EMBL/GenBank/DDBJ databases">
        <authorList>
            <person name="Sun Z.S."/>
            <person name="Albrecht U."/>
            <person name="Echele G."/>
            <person name="Lee C.C."/>
        </authorList>
    </citation>
    <scope>NUCLEOTIDE SEQUENCE [LARGE SCALE GENOMIC DNA]</scope>
    <source>
        <strain evidence="2 3">CGMCC 1.12672</strain>
    </source>
</reference>
<dbReference type="AlphaFoldDB" id="A0A285QXC9"/>
<dbReference type="RefSeq" id="WP_097063580.1">
    <property type="nucleotide sequence ID" value="NZ_OBMI01000002.1"/>
</dbReference>
<evidence type="ECO:0000313" key="2">
    <source>
        <dbReference type="EMBL" id="SOB86573.1"/>
    </source>
</evidence>
<dbReference type="Pfam" id="PF05134">
    <property type="entry name" value="T2SSL"/>
    <property type="match status" value="1"/>
</dbReference>